<evidence type="ECO:0000259" key="4">
    <source>
        <dbReference type="Pfam" id="PF13472"/>
    </source>
</evidence>
<sequence>MKKHISQRIAALLFTAVAVMTAAAQSARHFELRNSQDGLSTLTVYLPEHPTGRAVLDCPGGGYAHLSLQNEGHDWAPYFNNQGIAFAVLKYRMPHGDRNIPLSDAYQAMKTLRDSADTWRINPYDIGIMGFSAGGHLAASVSTHAPWAVRPNFSILFYPVITMGSGTHQGSRDNFLGHDKDSKPLVGLWSNETQVRAHLTPPAIILLANDDEVVPPVQNGVAYYSSMRACGNNCSLLIYPHGGHGFGIRTSFPSHPQMMDDLTAWLKALPSPQPHAIRVACIGNSITDGFGIGMSDEQGYPAQMQRMLGKGYLVKNFGVSARTLLSKGDLPYVREEAWRDALAFRPDIVIVKLGTNDTKPHNWVHNAEFKHDLMAMTDTLKALPSHPKIWLCSPIPAVKPSWDINDSIIVNHISPIIKQVARKEKVKFLDLHSAFRPTDDSDINVIMQRDGIHPTRKGATLLAKIIMEAITKK</sequence>
<dbReference type="Gene3D" id="3.40.50.1820">
    <property type="entry name" value="alpha/beta hydrolase"/>
    <property type="match status" value="1"/>
</dbReference>
<accession>A0A7K0KHF0</accession>
<dbReference type="RefSeq" id="WP_154534469.1">
    <property type="nucleotide sequence ID" value="NZ_VUNG01000023.1"/>
</dbReference>
<dbReference type="InterPro" id="IPR013094">
    <property type="entry name" value="AB_hydrolase_3"/>
</dbReference>
<dbReference type="EMBL" id="VUNG01000023">
    <property type="protein sequence ID" value="MST84880.1"/>
    <property type="molecule type" value="Genomic_DNA"/>
</dbReference>
<dbReference type="SUPFAM" id="SSF52266">
    <property type="entry name" value="SGNH hydrolase"/>
    <property type="match status" value="1"/>
</dbReference>
<gene>
    <name evidence="5" type="ORF">FYJ73_09405</name>
</gene>
<dbReference type="InterPro" id="IPR013830">
    <property type="entry name" value="SGNH_hydro"/>
</dbReference>
<organism evidence="5 6">
    <name type="scientific">Hallella mizrahii</name>
    <dbReference type="NCBI Taxonomy" id="2606637"/>
    <lineage>
        <taxon>Bacteria</taxon>
        <taxon>Pseudomonadati</taxon>
        <taxon>Bacteroidota</taxon>
        <taxon>Bacteroidia</taxon>
        <taxon>Bacteroidales</taxon>
        <taxon>Prevotellaceae</taxon>
        <taxon>Hallella</taxon>
    </lineage>
</organism>
<keyword evidence="2" id="KW-0732">Signal</keyword>
<dbReference type="AlphaFoldDB" id="A0A7K0KHF0"/>
<name>A0A7K0KHF0_9BACT</name>
<dbReference type="InterPro" id="IPR050300">
    <property type="entry name" value="GDXG_lipolytic_enzyme"/>
</dbReference>
<proteinExistence type="predicted"/>
<protein>
    <submittedName>
        <fullName evidence="5">Alpha/beta hydrolase fold domain-containing protein</fullName>
    </submittedName>
</protein>
<dbReference type="GO" id="GO:0046555">
    <property type="term" value="F:acetylxylan esterase activity"/>
    <property type="evidence" value="ECO:0007669"/>
    <property type="project" value="InterPro"/>
</dbReference>
<dbReference type="InterPro" id="IPR029058">
    <property type="entry name" value="AB_hydrolase_fold"/>
</dbReference>
<comment type="caution">
    <text evidence="5">The sequence shown here is derived from an EMBL/GenBank/DDBJ whole genome shotgun (WGS) entry which is preliminary data.</text>
</comment>
<evidence type="ECO:0000259" key="3">
    <source>
        <dbReference type="Pfam" id="PF07859"/>
    </source>
</evidence>
<evidence type="ECO:0000313" key="5">
    <source>
        <dbReference type="EMBL" id="MST84880.1"/>
    </source>
</evidence>
<keyword evidence="6" id="KW-1185">Reference proteome</keyword>
<dbReference type="InterPro" id="IPR050029">
    <property type="entry name" value="AxeA1"/>
</dbReference>
<dbReference type="InterPro" id="IPR036514">
    <property type="entry name" value="SGNH_hydro_sf"/>
</dbReference>
<evidence type="ECO:0000256" key="2">
    <source>
        <dbReference type="SAM" id="SignalP"/>
    </source>
</evidence>
<dbReference type="Pfam" id="PF07859">
    <property type="entry name" value="Abhydrolase_3"/>
    <property type="match status" value="1"/>
</dbReference>
<feature type="domain" description="Alpha/beta hydrolase fold-3" evidence="3">
    <location>
        <begin position="60"/>
        <end position="246"/>
    </location>
</feature>
<dbReference type="Gene3D" id="3.40.50.1110">
    <property type="entry name" value="SGNH hydrolase"/>
    <property type="match status" value="1"/>
</dbReference>
<reference evidence="5 6" key="1">
    <citation type="submission" date="2019-08" db="EMBL/GenBank/DDBJ databases">
        <title>In-depth cultivation of the pig gut microbiome towards novel bacterial diversity and tailored functional studies.</title>
        <authorList>
            <person name="Wylensek D."/>
            <person name="Hitch T.C.A."/>
            <person name="Clavel T."/>
        </authorList>
    </citation>
    <scope>NUCLEOTIDE SEQUENCE [LARGE SCALE GENOMIC DNA]</scope>
    <source>
        <strain evidence="5 6">LKV-178-WT-2A</strain>
    </source>
</reference>
<dbReference type="Proteomes" id="UP000438914">
    <property type="component" value="Unassembled WGS sequence"/>
</dbReference>
<feature type="domain" description="SGNH hydrolase-type esterase" evidence="4">
    <location>
        <begin position="281"/>
        <end position="459"/>
    </location>
</feature>
<dbReference type="PANTHER" id="PTHR48081">
    <property type="entry name" value="AB HYDROLASE SUPERFAMILY PROTEIN C4A8.06C"/>
    <property type="match status" value="1"/>
</dbReference>
<dbReference type="PANTHER" id="PTHR48081:SF6">
    <property type="entry name" value="PEPTIDASE S9 PROLYL OLIGOPEPTIDASE CATALYTIC DOMAIN-CONTAINING PROTEIN"/>
    <property type="match status" value="1"/>
</dbReference>
<evidence type="ECO:0000313" key="6">
    <source>
        <dbReference type="Proteomes" id="UP000438914"/>
    </source>
</evidence>
<feature type="signal peptide" evidence="2">
    <location>
        <begin position="1"/>
        <end position="24"/>
    </location>
</feature>
<feature type="chain" id="PRO_5029855703" evidence="2">
    <location>
        <begin position="25"/>
        <end position="473"/>
    </location>
</feature>
<keyword evidence="1 5" id="KW-0378">Hydrolase</keyword>
<dbReference type="SUPFAM" id="SSF53474">
    <property type="entry name" value="alpha/beta-Hydrolases"/>
    <property type="match status" value="1"/>
</dbReference>
<dbReference type="Pfam" id="PF13472">
    <property type="entry name" value="Lipase_GDSL_2"/>
    <property type="match status" value="1"/>
</dbReference>
<dbReference type="NCBIfam" id="NF042968">
    <property type="entry name" value="AcxylEst_AxeA1"/>
    <property type="match status" value="1"/>
</dbReference>
<evidence type="ECO:0000256" key="1">
    <source>
        <dbReference type="ARBA" id="ARBA00022801"/>
    </source>
</evidence>